<proteinExistence type="predicted"/>
<name>A0A2U7UGQ5_9VIRU</name>
<sequence>MDSHLVVPAVDAIVAGDGVALERKRKKPPPPNSFDAALAALAGRGRLDRPYADDPDRRMGSIQRVDSVAGRLTQMRRSRSTTIDGALPLPAPLVPLANDDRARLVVDMLFGWLESIVLNDSVAWDAIDLAAAPDDSALTALVVAEWIDDCFCARASERRAAVAHSHVATHASVFNGQDTATDVNEPTADDVATAFWFMEQLEAGAWGDDTVCAREGLDNAQGDAICLRLAAASAVKHVAPDYEDVTEIFYDLGLGRTIARIGTTYRSALRARLARFYAIYRDLADAVDAARCAGYPAPPGRLPTPCSTQSWIATCPIESNSFARMWATSVGQTVMGVGDGNENAMSSTLSRTKRRCLHAPKTQGIIYATG</sequence>
<dbReference type="Proteomes" id="UP000249758">
    <property type="component" value="Segment"/>
</dbReference>
<dbReference type="EMBL" id="MG011691">
    <property type="protein sequence ID" value="AVK77570.1"/>
    <property type="molecule type" value="Genomic_DNA"/>
</dbReference>
<dbReference type="GeneID" id="36842025"/>
<protein>
    <submittedName>
        <fullName evidence="1">Uncharacterized protein</fullName>
    </submittedName>
</protein>
<evidence type="ECO:0000313" key="1">
    <source>
        <dbReference type="EMBL" id="AVK77570.1"/>
    </source>
</evidence>
<organism evidence="1">
    <name type="scientific">Pandoravirus macleodensis</name>
    <dbReference type="NCBI Taxonomy" id="2107707"/>
    <lineage>
        <taxon>Viruses</taxon>
        <taxon>Pandoravirus</taxon>
    </lineage>
</organism>
<dbReference type="KEGG" id="vg:36842025"/>
<dbReference type="RefSeq" id="YP_009481566.1">
    <property type="nucleotide sequence ID" value="NC_037665.1"/>
</dbReference>
<accession>A0A2U7UGQ5</accession>
<gene>
    <name evidence="1" type="ORF">pmac_cds_882</name>
</gene>
<reference evidence="1" key="1">
    <citation type="journal article" date="2018" name="Nat. Commun.">
        <title>Diversity and evolution of the emerging Pandoraviridae family.</title>
        <authorList>
            <person name="Legendre M."/>
            <person name="Fabre E."/>
            <person name="Poirot O."/>
            <person name="Jeudy S."/>
            <person name="Lartigue A."/>
            <person name="Alempic J.M."/>
            <person name="Beucher L."/>
            <person name="Philippe N."/>
            <person name="Bertaux L."/>
            <person name="Christo-Foroux E."/>
            <person name="Labadie K."/>
            <person name="Coute Y."/>
            <person name="Abergel C."/>
            <person name="Claverie J.M."/>
        </authorList>
    </citation>
    <scope>NUCLEOTIDE SEQUENCE [LARGE SCALE GENOMIC DNA]</scope>
    <source>
        <strain evidence="1">Macleodensis</strain>
    </source>
</reference>